<dbReference type="RefSeq" id="WP_016419376.1">
    <property type="nucleotide sequence ID" value="NZ_FNND01000001.1"/>
</dbReference>
<dbReference type="AlphaFoldDB" id="A0A1H2Q5H0"/>
<dbReference type="Proteomes" id="UP000182771">
    <property type="component" value="Unassembled WGS sequence"/>
</dbReference>
<evidence type="ECO:0000313" key="1">
    <source>
        <dbReference type="EMBL" id="SDW02396.1"/>
    </source>
</evidence>
<keyword evidence="2" id="KW-1185">Reference proteome</keyword>
<gene>
    <name evidence="1" type="ORF">SAMN05444420_10147</name>
</gene>
<sequence length="66" mass="7710">MDHSVLTDKNCYRHFKIVKALSFVKGLLYKLTYTGLTVEYLMDIQPPHTLLAYTQLNLVEYKSFVP</sequence>
<name>A0A1H2Q5H0_9FLAO</name>
<protein>
    <submittedName>
        <fullName evidence="1">Uncharacterized protein</fullName>
    </submittedName>
</protein>
<comment type="caution">
    <text evidence="1">The sequence shown here is derived from an EMBL/GenBank/DDBJ whole genome shotgun (WGS) entry which is preliminary data.</text>
</comment>
<proteinExistence type="predicted"/>
<reference evidence="1 2" key="1">
    <citation type="submission" date="2016-10" db="EMBL/GenBank/DDBJ databases">
        <authorList>
            <person name="Varghese N."/>
            <person name="Submissions S."/>
        </authorList>
    </citation>
    <scope>NUCLEOTIDE SEQUENCE [LARGE SCALE GENOMIC DNA]</scope>
    <source>
        <strain evidence="1 2">DSM 11449</strain>
    </source>
</reference>
<accession>A0A1H2Q5H0</accession>
<evidence type="ECO:0000313" key="2">
    <source>
        <dbReference type="Proteomes" id="UP000182771"/>
    </source>
</evidence>
<dbReference type="EMBL" id="FNND01000001">
    <property type="protein sequence ID" value="SDW02396.1"/>
    <property type="molecule type" value="Genomic_DNA"/>
</dbReference>
<organism evidence="1 2">
    <name type="scientific">Capnocytophaga granulosa</name>
    <dbReference type="NCBI Taxonomy" id="45242"/>
    <lineage>
        <taxon>Bacteria</taxon>
        <taxon>Pseudomonadati</taxon>
        <taxon>Bacteroidota</taxon>
        <taxon>Flavobacteriia</taxon>
        <taxon>Flavobacteriales</taxon>
        <taxon>Flavobacteriaceae</taxon>
        <taxon>Capnocytophaga</taxon>
    </lineage>
</organism>